<dbReference type="Proteomes" id="UP000217209">
    <property type="component" value="Chromosome"/>
</dbReference>
<dbReference type="InterPro" id="IPR035948">
    <property type="entry name" value="YwqG-like_sf"/>
</dbReference>
<dbReference type="SUPFAM" id="SSF103032">
    <property type="entry name" value="Hypothetical protein YwqG"/>
    <property type="match status" value="1"/>
</dbReference>
<reference evidence="1 2" key="1">
    <citation type="submission" date="2016-12" db="EMBL/GenBank/DDBJ databases">
        <authorList>
            <person name="Song W.-J."/>
            <person name="Kurnit D.M."/>
        </authorList>
    </citation>
    <scope>NUCLEOTIDE SEQUENCE [LARGE SCALE GENOMIC DNA]</scope>
    <source>
        <strain evidence="1 2">DSM 30827</strain>
    </source>
</reference>
<evidence type="ECO:0000313" key="2">
    <source>
        <dbReference type="Proteomes" id="UP000217209"/>
    </source>
</evidence>
<dbReference type="OrthoDB" id="4929513at2"/>
<proteinExistence type="predicted"/>
<keyword evidence="2" id="KW-1185">Reference proteome</keyword>
<accession>A0A1Q2HUJ8</accession>
<evidence type="ECO:0008006" key="3">
    <source>
        <dbReference type="Google" id="ProtNLM"/>
    </source>
</evidence>
<protein>
    <recommendedName>
        <fullName evidence="3">DUF1963 domain-containing protein</fullName>
    </recommendedName>
</protein>
<dbReference type="RefSeq" id="WP_095659314.1">
    <property type="nucleotide sequence ID" value="NZ_CP019688.1"/>
</dbReference>
<organism evidence="1 2">
    <name type="scientific">Corynebacterium glaucum</name>
    <dbReference type="NCBI Taxonomy" id="187491"/>
    <lineage>
        <taxon>Bacteria</taxon>
        <taxon>Bacillati</taxon>
        <taxon>Actinomycetota</taxon>
        <taxon>Actinomycetes</taxon>
        <taxon>Mycobacteriales</taxon>
        <taxon>Corynebacteriaceae</taxon>
        <taxon>Corynebacterium</taxon>
    </lineage>
</organism>
<evidence type="ECO:0000313" key="1">
    <source>
        <dbReference type="EMBL" id="AQQ14470.1"/>
    </source>
</evidence>
<dbReference type="Pfam" id="PF09234">
    <property type="entry name" value="DUF1963"/>
    <property type="match status" value="1"/>
</dbReference>
<gene>
    <name evidence="1" type="ORF">CGLAU_02425</name>
</gene>
<name>A0A1Q2HUJ8_9CORY</name>
<dbReference type="KEGG" id="cgv:CGLAU_02425"/>
<dbReference type="InterPro" id="IPR015315">
    <property type="entry name" value="DUF1963"/>
</dbReference>
<dbReference type="Gene3D" id="2.30.320.10">
    <property type="entry name" value="YwqG-like"/>
    <property type="match status" value="1"/>
</dbReference>
<dbReference type="EMBL" id="CP019688">
    <property type="protein sequence ID" value="AQQ14470.1"/>
    <property type="molecule type" value="Genomic_DNA"/>
</dbReference>
<sequence length="258" mass="28898">MIERTSCCVFSERGYSSTSEEMLRELLSKGEAVSWLGGPGIAGIEWPRNADGAPLAHVASFNLSDAQCATDLPGGYLELYSDLTTYGDDAADAAQNGWLVRWVDKRPDELTLTNPETPPEAVPQPVLQLGRLYPGFTLPYFEDLGELSETRFNELQEATTELNVSWHRHRFGREMHDEVGFTTVGEADSQHGYEPYRYYLDECLPLNADDAHVLVAAVESWTALNGWFGDAGSFEVWMRRSDLQARIFDAAWCCIRTD</sequence>
<dbReference type="AlphaFoldDB" id="A0A1Q2HUJ8"/>